<keyword evidence="2" id="KW-1185">Reference proteome</keyword>
<evidence type="ECO:0000313" key="1">
    <source>
        <dbReference type="EMBL" id="EIE98981.1"/>
    </source>
</evidence>
<reference evidence="2" key="2">
    <citation type="submission" date="2012-01" db="EMBL/GenBank/DDBJ databases">
        <title>Noncontiguous Finished sequence of chromosome of Saccharomonospora glauca K62.</title>
        <authorList>
            <consortium name="US DOE Joint Genome Institute"/>
            <person name="Lucas S."/>
            <person name="Han J."/>
            <person name="Lapidus A."/>
            <person name="Cheng J.-F."/>
            <person name="Goodwin L."/>
            <person name="Pitluck S."/>
            <person name="Peters L."/>
            <person name="Mikhailova N."/>
            <person name="Held B."/>
            <person name="Detter J.C."/>
            <person name="Han C."/>
            <person name="Tapia R."/>
            <person name="Land M."/>
            <person name="Hauser L."/>
            <person name="Kyrpides N."/>
            <person name="Ivanova N."/>
            <person name="Pagani I."/>
            <person name="Brambilla E.-M."/>
            <person name="Klenk H.-P."/>
            <person name="Woyke T."/>
        </authorList>
    </citation>
    <scope>NUCLEOTIDE SEQUENCE [LARGE SCALE GENOMIC DNA]</scope>
    <source>
        <strain evidence="2">K62</strain>
    </source>
</reference>
<dbReference type="OrthoDB" id="4247590at2"/>
<accession>I1D207</accession>
<gene>
    <name evidence="1" type="ORF">SacglDRAFT_02076</name>
</gene>
<organism evidence="1 2">
    <name type="scientific">Saccharomonospora glauca K62</name>
    <dbReference type="NCBI Taxonomy" id="928724"/>
    <lineage>
        <taxon>Bacteria</taxon>
        <taxon>Bacillati</taxon>
        <taxon>Actinomycetota</taxon>
        <taxon>Actinomycetes</taxon>
        <taxon>Pseudonocardiales</taxon>
        <taxon>Pseudonocardiaceae</taxon>
        <taxon>Saccharomonospora</taxon>
    </lineage>
</organism>
<dbReference type="Proteomes" id="UP000005087">
    <property type="component" value="Chromosome"/>
</dbReference>
<evidence type="ECO:0000313" key="2">
    <source>
        <dbReference type="Proteomes" id="UP000005087"/>
    </source>
</evidence>
<dbReference type="EMBL" id="CM001484">
    <property type="protein sequence ID" value="EIE98981.1"/>
    <property type="molecule type" value="Genomic_DNA"/>
</dbReference>
<sequence>MSENDRVLVDALTDLVRRTAYQICGEQPGVPQPEQLSDLDSFSVVQVLLELEKSTELMLLEELGSFRGSTFEELAENIVEIARDRNATPELAGRVRDLASSDQAPSA</sequence>
<evidence type="ECO:0008006" key="3">
    <source>
        <dbReference type="Google" id="ProtNLM"/>
    </source>
</evidence>
<dbReference type="AlphaFoldDB" id="I1D207"/>
<dbReference type="HOGENOM" id="CLU_2208185_0_0_11"/>
<dbReference type="RefSeq" id="WP_005464206.1">
    <property type="nucleotide sequence ID" value="NZ_CM001484.1"/>
</dbReference>
<proteinExistence type="predicted"/>
<reference evidence="1 2" key="1">
    <citation type="submission" date="2011-09" db="EMBL/GenBank/DDBJ databases">
        <authorList>
            <consortium name="US DOE Joint Genome Institute (JGI-PGF)"/>
            <person name="Lucas S."/>
            <person name="Han J."/>
            <person name="Lapidus A."/>
            <person name="Cheng J.-F."/>
            <person name="Goodwin L."/>
            <person name="Pitluck S."/>
            <person name="Peters L."/>
            <person name="Land M.L."/>
            <person name="Hauser L."/>
            <person name="Brambilla E."/>
            <person name="Klenk H.-P."/>
            <person name="Woyke T.J."/>
        </authorList>
    </citation>
    <scope>NUCLEOTIDE SEQUENCE [LARGE SCALE GENOMIC DNA]</scope>
    <source>
        <strain evidence="1 2">K62</strain>
    </source>
</reference>
<protein>
    <recommendedName>
        <fullName evidence="3">Carrier domain-containing protein</fullName>
    </recommendedName>
</protein>
<dbReference type="STRING" id="928724.SacglDRAFT_02076"/>
<name>I1D207_9PSEU</name>